<dbReference type="GO" id="GO:0044038">
    <property type="term" value="P:cell wall macromolecule biosynthetic process"/>
    <property type="evidence" value="ECO:0007669"/>
    <property type="project" value="TreeGrafter"/>
</dbReference>
<evidence type="ECO:0000256" key="2">
    <source>
        <dbReference type="ARBA" id="ARBA00022475"/>
    </source>
</evidence>
<keyword evidence="4 7" id="KW-0812">Transmembrane</keyword>
<evidence type="ECO:0000256" key="4">
    <source>
        <dbReference type="ARBA" id="ARBA00022692"/>
    </source>
</evidence>
<proteinExistence type="predicted"/>
<evidence type="ECO:0000256" key="6">
    <source>
        <dbReference type="ARBA" id="ARBA00023136"/>
    </source>
</evidence>
<evidence type="ECO:0000256" key="1">
    <source>
        <dbReference type="ARBA" id="ARBA00004651"/>
    </source>
</evidence>
<evidence type="ECO:0000256" key="3">
    <source>
        <dbReference type="ARBA" id="ARBA00022679"/>
    </source>
</evidence>
<keyword evidence="6 7" id="KW-0472">Membrane</keyword>
<dbReference type="PANTHER" id="PTHR22926">
    <property type="entry name" value="PHOSPHO-N-ACETYLMURAMOYL-PENTAPEPTIDE-TRANSFERASE"/>
    <property type="match status" value="1"/>
</dbReference>
<organism evidence="8 9">
    <name type="scientific">Candidatus Magasanikbacteria bacterium GW2011_GWA2_56_11</name>
    <dbReference type="NCBI Taxonomy" id="1619044"/>
    <lineage>
        <taxon>Bacteria</taxon>
        <taxon>Candidatus Magasanikiibacteriota</taxon>
    </lineage>
</organism>
<keyword evidence="2" id="KW-1003">Cell membrane</keyword>
<dbReference type="PATRIC" id="fig|1619044.3.peg.1114"/>
<feature type="transmembrane region" description="Helical" evidence="7">
    <location>
        <begin position="200"/>
        <end position="222"/>
    </location>
</feature>
<feature type="transmembrane region" description="Helical" evidence="7">
    <location>
        <begin position="229"/>
        <end position="248"/>
    </location>
</feature>
<name>A0A0G1YEX6_9BACT</name>
<evidence type="ECO:0000256" key="5">
    <source>
        <dbReference type="ARBA" id="ARBA00022989"/>
    </source>
</evidence>
<dbReference type="CDD" id="cd06853">
    <property type="entry name" value="GT_WecA_like"/>
    <property type="match status" value="1"/>
</dbReference>
<feature type="transmembrane region" description="Helical" evidence="7">
    <location>
        <begin position="176"/>
        <end position="194"/>
    </location>
</feature>
<evidence type="ECO:0000313" key="9">
    <source>
        <dbReference type="Proteomes" id="UP000033870"/>
    </source>
</evidence>
<keyword evidence="5 7" id="KW-1133">Transmembrane helix</keyword>
<evidence type="ECO:0000313" key="8">
    <source>
        <dbReference type="EMBL" id="KKW41776.1"/>
    </source>
</evidence>
<feature type="transmembrane region" description="Helical" evidence="7">
    <location>
        <begin position="254"/>
        <end position="273"/>
    </location>
</feature>
<gene>
    <name evidence="8" type="ORF">UY92_C0014G0101</name>
</gene>
<dbReference type="GO" id="GO:0005886">
    <property type="term" value="C:plasma membrane"/>
    <property type="evidence" value="ECO:0007669"/>
    <property type="project" value="UniProtKB-SubCell"/>
</dbReference>
<dbReference type="AlphaFoldDB" id="A0A0G1YEX6"/>
<feature type="transmembrane region" description="Helical" evidence="7">
    <location>
        <begin position="143"/>
        <end position="164"/>
    </location>
</feature>
<dbReference type="InterPro" id="IPR000715">
    <property type="entry name" value="Glycosyl_transferase_4"/>
</dbReference>
<dbReference type="Pfam" id="PF00953">
    <property type="entry name" value="Glycos_transf_4"/>
    <property type="match status" value="1"/>
</dbReference>
<feature type="transmembrane region" description="Helical" evidence="7">
    <location>
        <begin position="108"/>
        <end position="128"/>
    </location>
</feature>
<dbReference type="PANTHER" id="PTHR22926:SF3">
    <property type="entry name" value="UNDECAPRENYL-PHOSPHATE ALPHA-N-ACETYLGLUCOSAMINYL 1-PHOSPHATE TRANSFERASE"/>
    <property type="match status" value="1"/>
</dbReference>
<reference evidence="8 9" key="1">
    <citation type="journal article" date="2015" name="Nature">
        <title>rRNA introns, odd ribosomes, and small enigmatic genomes across a large radiation of phyla.</title>
        <authorList>
            <person name="Brown C.T."/>
            <person name="Hug L.A."/>
            <person name="Thomas B.C."/>
            <person name="Sharon I."/>
            <person name="Castelle C.J."/>
            <person name="Singh A."/>
            <person name="Wilkins M.J."/>
            <person name="Williams K.H."/>
            <person name="Banfield J.F."/>
        </authorList>
    </citation>
    <scope>NUCLEOTIDE SEQUENCE [LARGE SCALE GENOMIC DNA]</scope>
</reference>
<feature type="transmembrane region" description="Helical" evidence="7">
    <location>
        <begin position="304"/>
        <end position="322"/>
    </location>
</feature>
<comment type="caution">
    <text evidence="8">The sequence shown here is derived from an EMBL/GenBank/DDBJ whole genome shotgun (WGS) entry which is preliminary data.</text>
</comment>
<keyword evidence="3 8" id="KW-0808">Transferase</keyword>
<comment type="subcellular location">
    <subcellularLocation>
        <location evidence="1">Cell membrane</location>
        <topology evidence="1">Multi-pass membrane protein</topology>
    </subcellularLocation>
</comment>
<dbReference type="Proteomes" id="UP000033870">
    <property type="component" value="Unassembled WGS sequence"/>
</dbReference>
<sequence>MSLGYFTLAFLLSVLATPLVFLVMRRLGVVDRPKADKRKIHAKPTPLGGGWAIWLSFFSVVGLAYAGDNYFGVDVAPKHLLGLFIGSTILMAGGFLDDKYTLRARHQILFPVFAALSILALGVGPHAISNPWGGVIDLSAYKIPVYGLGNIILLADFIVFFWLMGMMFTTKFLDGLDGLVTGVVAIGALIIFFLSRDPRWLQPEVALVALIFAGACLGFLVWNWHPAKIFLGEGGSLFTGFVLGTLAIISGGKIATTLLVMGLPALDVVRVIARRAQKKTSVFAGDNEHLHFKLLRSGLSQRQAVILLYSLSLIFGLSALVLQTTYKLIAFGILLLVMLLAAAWFARAERGPQKARTTYETANSVREKTG</sequence>
<protein>
    <submittedName>
        <fullName evidence="8">Undecaprenyl-phosphate N-acetylglucosaminyl 1-phosphate transferase</fullName>
    </submittedName>
</protein>
<dbReference type="GO" id="GO:0071555">
    <property type="term" value="P:cell wall organization"/>
    <property type="evidence" value="ECO:0007669"/>
    <property type="project" value="TreeGrafter"/>
</dbReference>
<feature type="transmembrane region" description="Helical" evidence="7">
    <location>
        <begin position="79"/>
        <end position="96"/>
    </location>
</feature>
<feature type="transmembrane region" description="Helical" evidence="7">
    <location>
        <begin position="6"/>
        <end position="24"/>
    </location>
</feature>
<evidence type="ECO:0000256" key="7">
    <source>
        <dbReference type="SAM" id="Phobius"/>
    </source>
</evidence>
<dbReference type="STRING" id="1619044.UY92_C0014G0101"/>
<feature type="transmembrane region" description="Helical" evidence="7">
    <location>
        <begin position="328"/>
        <end position="346"/>
    </location>
</feature>
<feature type="transmembrane region" description="Helical" evidence="7">
    <location>
        <begin position="45"/>
        <end position="67"/>
    </location>
</feature>
<dbReference type="EMBL" id="LCRX01000014">
    <property type="protein sequence ID" value="KKW41776.1"/>
    <property type="molecule type" value="Genomic_DNA"/>
</dbReference>
<accession>A0A0G1YEX6</accession>
<dbReference type="GO" id="GO:0009103">
    <property type="term" value="P:lipopolysaccharide biosynthetic process"/>
    <property type="evidence" value="ECO:0007669"/>
    <property type="project" value="TreeGrafter"/>
</dbReference>
<dbReference type="GO" id="GO:0016780">
    <property type="term" value="F:phosphotransferase activity, for other substituted phosphate groups"/>
    <property type="evidence" value="ECO:0007669"/>
    <property type="project" value="InterPro"/>
</dbReference>